<keyword evidence="1" id="KW-0812">Transmembrane</keyword>
<dbReference type="SUPFAM" id="SSF50156">
    <property type="entry name" value="PDZ domain-like"/>
    <property type="match status" value="1"/>
</dbReference>
<comment type="caution">
    <text evidence="3">The sequence shown here is derived from an EMBL/GenBank/DDBJ whole genome shotgun (WGS) entry which is preliminary data.</text>
</comment>
<dbReference type="SMART" id="SM00228">
    <property type="entry name" value="PDZ"/>
    <property type="match status" value="1"/>
</dbReference>
<evidence type="ECO:0000313" key="3">
    <source>
        <dbReference type="EMBL" id="KAL1503962.1"/>
    </source>
</evidence>
<dbReference type="InterPro" id="IPR036034">
    <property type="entry name" value="PDZ_sf"/>
</dbReference>
<dbReference type="PROSITE" id="PS50106">
    <property type="entry name" value="PDZ"/>
    <property type="match status" value="1"/>
</dbReference>
<organism evidence="3 4">
    <name type="scientific">Prymnesium parvum</name>
    <name type="common">Toxic golden alga</name>
    <dbReference type="NCBI Taxonomy" id="97485"/>
    <lineage>
        <taxon>Eukaryota</taxon>
        <taxon>Haptista</taxon>
        <taxon>Haptophyta</taxon>
        <taxon>Prymnesiophyceae</taxon>
        <taxon>Prymnesiales</taxon>
        <taxon>Prymnesiaceae</taxon>
        <taxon>Prymnesium</taxon>
    </lineage>
</organism>
<name>A0AB34IPI3_PRYPA</name>
<dbReference type="Gene3D" id="2.30.42.10">
    <property type="match status" value="1"/>
</dbReference>
<dbReference type="EMBL" id="JBGBPQ010000020">
    <property type="protein sequence ID" value="KAL1503962.1"/>
    <property type="molecule type" value="Genomic_DNA"/>
</dbReference>
<keyword evidence="4" id="KW-1185">Reference proteome</keyword>
<feature type="transmembrane region" description="Helical" evidence="1">
    <location>
        <begin position="265"/>
        <end position="285"/>
    </location>
</feature>
<keyword evidence="1" id="KW-1133">Transmembrane helix</keyword>
<keyword evidence="1" id="KW-0472">Membrane</keyword>
<dbReference type="AlphaFoldDB" id="A0AB34IPI3"/>
<feature type="domain" description="PDZ" evidence="2">
    <location>
        <begin position="105"/>
        <end position="177"/>
    </location>
</feature>
<accession>A0AB34IPI3</accession>
<evidence type="ECO:0000313" key="4">
    <source>
        <dbReference type="Proteomes" id="UP001515480"/>
    </source>
</evidence>
<sequence length="330" mass="36495">MARAARSPVRVRTDVSVPKGIRARKGYIIVDSVQDSRTGDVLAVVQLEKLAHPTLVQSCHLLTDDKQTKVTKRIPSACAVALVAVGMMAAICGPGVYVLRRLVERESVHKRENSFVPWGMQINRSNHVVKVFDGSPASEAGLFVGNAIVSVHDEAVTEAANAAALMRQHPNALTIRLGILHPGAQTVISKTLHWLDDVKLQLQSFSDLLSDKRRQWKINRQVMFKVFRFHHVEDYVTEQFRSLNNFSSEMWHLARLGMRRRTETLFQGTQSFVGIVLCVSAFFVVAKGMALCGIILGALLCCSGFGFIVGLPMMMVSSIVWVILDGSSKK</sequence>
<protein>
    <recommendedName>
        <fullName evidence="2">PDZ domain-containing protein</fullName>
    </recommendedName>
</protein>
<evidence type="ECO:0000259" key="2">
    <source>
        <dbReference type="PROSITE" id="PS50106"/>
    </source>
</evidence>
<proteinExistence type="predicted"/>
<gene>
    <name evidence="3" type="ORF">AB1Y20_010379</name>
</gene>
<dbReference type="Proteomes" id="UP001515480">
    <property type="component" value="Unassembled WGS sequence"/>
</dbReference>
<dbReference type="InterPro" id="IPR001478">
    <property type="entry name" value="PDZ"/>
</dbReference>
<feature type="transmembrane region" description="Helical" evidence="1">
    <location>
        <begin position="74"/>
        <end position="99"/>
    </location>
</feature>
<reference evidence="3 4" key="1">
    <citation type="journal article" date="2024" name="Science">
        <title>Giant polyketide synthase enzymes in the biosynthesis of giant marine polyether toxins.</title>
        <authorList>
            <person name="Fallon T.R."/>
            <person name="Shende V.V."/>
            <person name="Wierzbicki I.H."/>
            <person name="Pendleton A.L."/>
            <person name="Watervoot N.F."/>
            <person name="Auber R.P."/>
            <person name="Gonzalez D.J."/>
            <person name="Wisecaver J.H."/>
            <person name="Moore B.S."/>
        </authorList>
    </citation>
    <scope>NUCLEOTIDE SEQUENCE [LARGE SCALE GENOMIC DNA]</scope>
    <source>
        <strain evidence="3 4">12B1</strain>
    </source>
</reference>
<feature type="transmembrane region" description="Helical" evidence="1">
    <location>
        <begin position="291"/>
        <end position="324"/>
    </location>
</feature>
<evidence type="ECO:0000256" key="1">
    <source>
        <dbReference type="SAM" id="Phobius"/>
    </source>
</evidence>